<proteinExistence type="predicted"/>
<name>A0A2P2P1W0_RHIMU</name>
<protein>
    <submittedName>
        <fullName evidence="1">Uncharacterized protein</fullName>
    </submittedName>
</protein>
<sequence length="10" mass="1290">MKMMKEHQQV</sequence>
<organism evidence="1">
    <name type="scientific">Rhizophora mucronata</name>
    <name type="common">Asiatic mangrove</name>
    <dbReference type="NCBI Taxonomy" id="61149"/>
    <lineage>
        <taxon>Eukaryota</taxon>
        <taxon>Viridiplantae</taxon>
        <taxon>Streptophyta</taxon>
        <taxon>Embryophyta</taxon>
        <taxon>Tracheophyta</taxon>
        <taxon>Spermatophyta</taxon>
        <taxon>Magnoliopsida</taxon>
        <taxon>eudicotyledons</taxon>
        <taxon>Gunneridae</taxon>
        <taxon>Pentapetalae</taxon>
        <taxon>rosids</taxon>
        <taxon>fabids</taxon>
        <taxon>Malpighiales</taxon>
        <taxon>Rhizophoraceae</taxon>
        <taxon>Rhizophora</taxon>
    </lineage>
</organism>
<accession>A0A2P2P1W0</accession>
<dbReference type="EMBL" id="GGEC01068149">
    <property type="protein sequence ID" value="MBX48633.1"/>
    <property type="molecule type" value="Transcribed_RNA"/>
</dbReference>
<evidence type="ECO:0000313" key="1">
    <source>
        <dbReference type="EMBL" id="MBX48633.1"/>
    </source>
</evidence>
<reference evidence="1" key="1">
    <citation type="submission" date="2018-02" db="EMBL/GenBank/DDBJ databases">
        <title>Rhizophora mucronata_Transcriptome.</title>
        <authorList>
            <person name="Meera S.P."/>
            <person name="Sreeshan A."/>
            <person name="Augustine A."/>
        </authorList>
    </citation>
    <scope>NUCLEOTIDE SEQUENCE</scope>
    <source>
        <tissue evidence="1">Leaf</tissue>
    </source>
</reference>